<dbReference type="Proteomes" id="UP000078368">
    <property type="component" value="Unassembled WGS sequence"/>
</dbReference>
<dbReference type="NCBIfam" id="TIGR01076">
    <property type="entry name" value="sortase_fam"/>
    <property type="match status" value="1"/>
</dbReference>
<dbReference type="SUPFAM" id="SSF63817">
    <property type="entry name" value="Sortase"/>
    <property type="match status" value="1"/>
</dbReference>
<dbReference type="EMBL" id="LVZK01000001">
    <property type="protein sequence ID" value="OAP87052.1"/>
    <property type="molecule type" value="Genomic_DNA"/>
</dbReference>
<protein>
    <submittedName>
        <fullName evidence="4">Class E sortase</fullName>
    </submittedName>
</protein>
<evidence type="ECO:0000313" key="5">
    <source>
        <dbReference type="Proteomes" id="UP000078368"/>
    </source>
</evidence>
<dbReference type="Pfam" id="PF04203">
    <property type="entry name" value="Sortase"/>
    <property type="match status" value="1"/>
</dbReference>
<dbReference type="Gene3D" id="2.40.260.10">
    <property type="entry name" value="Sortase"/>
    <property type="match status" value="1"/>
</dbReference>
<evidence type="ECO:0000256" key="2">
    <source>
        <dbReference type="PIRSR" id="PIRSR605754-1"/>
    </source>
</evidence>
<feature type="active site" description="Proton donor/acceptor" evidence="2">
    <location>
        <position position="127"/>
    </location>
</feature>
<keyword evidence="3" id="KW-0472">Membrane</keyword>
<proteinExistence type="predicted"/>
<reference evidence="4 5" key="1">
    <citation type="submission" date="2016-04" db="EMBL/GenBank/DDBJ databases">
        <title>Peptidophaga gingivicola gen. nov., sp. nov., isolated from human subgingival plaque.</title>
        <authorList>
            <person name="Beall C.J."/>
            <person name="Mokrzan E.M."/>
            <person name="Griffen A.L."/>
            <person name="Leys E.J."/>
        </authorList>
    </citation>
    <scope>NUCLEOTIDE SEQUENCE [LARGE SCALE GENOMIC DNA]</scope>
    <source>
        <strain evidence="4 5">BA112</strain>
    </source>
</reference>
<keyword evidence="1" id="KW-0378">Hydrolase</keyword>
<dbReference type="GO" id="GO:0016787">
    <property type="term" value="F:hydrolase activity"/>
    <property type="evidence" value="ECO:0007669"/>
    <property type="project" value="UniProtKB-KW"/>
</dbReference>
<sequence length="226" mass="25238">MLLGFIGELLITAGVVIGLFIVWQVWWTDIIAGQEQEERIARVKDQWGSQNETKIGRARTDPPPAVDHVTGIGDVEGIMYIPKFGKDYEHSIEYGTSLSKVLDKGAFGHYKDTAYVGEVGNYSLAAHRQTYGAPMRNVDKLKAGDPIIVGTKDAYFVYYVNSSYVVPPSDVDVVAPVPKQPETKPTERLMTITTCHPPFVSDKRWIIHAKYDHWVARSDGIPAEMK</sequence>
<keyword evidence="3" id="KW-1133">Transmembrane helix</keyword>
<evidence type="ECO:0000256" key="3">
    <source>
        <dbReference type="SAM" id="Phobius"/>
    </source>
</evidence>
<comment type="caution">
    <text evidence="4">The sequence shown here is derived from an EMBL/GenBank/DDBJ whole genome shotgun (WGS) entry which is preliminary data.</text>
</comment>
<name>A0A179B5S8_9ACTO</name>
<dbReference type="InterPro" id="IPR053465">
    <property type="entry name" value="Sortase_Class_E"/>
</dbReference>
<dbReference type="CDD" id="cd05830">
    <property type="entry name" value="Sortase_E"/>
    <property type="match status" value="1"/>
</dbReference>
<keyword evidence="5" id="KW-1185">Reference proteome</keyword>
<dbReference type="InterPro" id="IPR005754">
    <property type="entry name" value="Sortase"/>
</dbReference>
<accession>A0A179B5S8</accession>
<feature type="active site" description="Acyl-thioester intermediate" evidence="2">
    <location>
        <position position="195"/>
    </location>
</feature>
<dbReference type="InterPro" id="IPR023365">
    <property type="entry name" value="Sortase_dom-sf"/>
</dbReference>
<dbReference type="NCBIfam" id="NF033747">
    <property type="entry name" value="class_E_sortase"/>
    <property type="match status" value="1"/>
</dbReference>
<feature type="transmembrane region" description="Helical" evidence="3">
    <location>
        <begin position="9"/>
        <end position="27"/>
    </location>
</feature>
<keyword evidence="3" id="KW-0812">Transmembrane</keyword>
<dbReference type="STRING" id="1823756.A4H34_02120"/>
<gene>
    <name evidence="4" type="ORF">A4H34_02120</name>
</gene>
<dbReference type="AlphaFoldDB" id="A0A179B5S8"/>
<evidence type="ECO:0000313" key="4">
    <source>
        <dbReference type="EMBL" id="OAP87052.1"/>
    </source>
</evidence>
<dbReference type="InterPro" id="IPR042003">
    <property type="entry name" value="Sortase_E"/>
</dbReference>
<organism evidence="4 5">
    <name type="scientific">Peptidiphaga gingivicola</name>
    <dbReference type="NCBI Taxonomy" id="2741497"/>
    <lineage>
        <taxon>Bacteria</taxon>
        <taxon>Bacillati</taxon>
        <taxon>Actinomycetota</taxon>
        <taxon>Actinomycetes</taxon>
        <taxon>Actinomycetales</taxon>
        <taxon>Actinomycetaceae</taxon>
        <taxon>Peptidiphaga</taxon>
    </lineage>
</organism>
<evidence type="ECO:0000256" key="1">
    <source>
        <dbReference type="ARBA" id="ARBA00022801"/>
    </source>
</evidence>
<dbReference type="OrthoDB" id="5242879at2"/>